<reference evidence="8" key="3">
    <citation type="submission" date="2025-09" db="UniProtKB">
        <authorList>
            <consortium name="Ensembl"/>
        </authorList>
    </citation>
    <scope>IDENTIFICATION</scope>
</reference>
<sequence length="868" mass="96491">ATRSLNCTQMDKDTVLTHILKPQGLSTLLGGEPPVSVINSNRYISQLAGGDRVADINEDDTPSSLDHAILTALSAETKTVILMGPEGSGKTTALEKLVLDWAKGDHLQNLSFVFYFRLREMNSLEAVLSLETLMQNHHSRIPPECIPPILQKPEEVLFVFDDLDRYKYNLNPSVHTLCSDPSQAVSVSCLIASLFHGSLLKGSAFVVATRPTKRLTFLKSTQIEMLGFLKPQRAAYFNRFFTDPAAANKALVHMERTLGFYDFCTSPRFCWTVCSIYKTLMDARKKLPETLSQVCIDILTNLIQALSLNKACSRQLVLALGRMAPRCFLSHHSSCTREELNSFGFQQFLTSVGVFLRVDGNLDSDTCVFSFTSQQMQEFILAMSFFLDKSTGGSVEKMFEEQKGRAKFLDLFLSGLSEPIQRRPLETLLGEFDPDQIMNFKSWFKSSSEEALKAYEKDRHIRFYHMLHQAQNENLVKEIITPSARTGLSYGGLSLQDSVSLNYVMTCLTELIMLNLYRTENFTEEQAEVLVPAMSLSHQIILSDSSLSVGAVLHLASAISRGVTKELDLGHAHLGEEKFKILCAGLRDSKLQNIKYYLLKAPFKHSRYPTTAFSKTERNSINTFTSCEDLGLVLTSGSSQLRVCDISFNKVGDQGLMKLCKSLSNPQCKLQKLKLFDNEVTGACCSHLMESLRSEHCVLSELDLSVNELGQKGGLLLCQALSQLGCPLKKLGLKRCELTRPVFEELGSVLSSGNSKLESLLVGMHPVGDQGVKPLLAAVAHPNCLLEELDVEMTNLTDACVVDLCAAIRASKTLKNLELSNNSLTDVSVPALIQVMEDSPNMQELRLKYNDFSEDVLDMIEECGKVNF</sequence>
<reference evidence="8" key="2">
    <citation type="submission" date="2025-08" db="UniProtKB">
        <authorList>
            <consortium name="Ensembl"/>
        </authorList>
    </citation>
    <scope>IDENTIFICATION</scope>
</reference>
<evidence type="ECO:0000256" key="5">
    <source>
        <dbReference type="ARBA" id="ARBA00022741"/>
    </source>
</evidence>
<dbReference type="FunCoup" id="A0A665TAY3">
    <property type="interactions" value="43"/>
</dbReference>
<evidence type="ECO:0000256" key="4">
    <source>
        <dbReference type="ARBA" id="ARBA00022737"/>
    </source>
</evidence>
<dbReference type="InterPro" id="IPR032675">
    <property type="entry name" value="LRR_dom_sf"/>
</dbReference>
<dbReference type="PANTHER" id="PTHR45690:SF19">
    <property type="entry name" value="NACHT, LRR AND PYD DOMAINS-CONTAINING PROTEIN 3"/>
    <property type="match status" value="1"/>
</dbReference>
<dbReference type="SMART" id="SM00368">
    <property type="entry name" value="LRR_RI"/>
    <property type="match status" value="7"/>
</dbReference>
<evidence type="ECO:0000259" key="7">
    <source>
        <dbReference type="Pfam" id="PF05729"/>
    </source>
</evidence>
<dbReference type="GO" id="GO:0005524">
    <property type="term" value="F:ATP binding"/>
    <property type="evidence" value="ECO:0007669"/>
    <property type="project" value="UniProtKB-KW"/>
</dbReference>
<evidence type="ECO:0000256" key="3">
    <source>
        <dbReference type="ARBA" id="ARBA00022490"/>
    </source>
</evidence>
<dbReference type="SUPFAM" id="SSF52047">
    <property type="entry name" value="RNI-like"/>
    <property type="match status" value="1"/>
</dbReference>
<dbReference type="InParanoid" id="A0A665TAY3"/>
<dbReference type="Gene3D" id="3.80.10.10">
    <property type="entry name" value="Ribonuclease Inhibitor"/>
    <property type="match status" value="2"/>
</dbReference>
<protein>
    <submittedName>
        <fullName evidence="8">Si:ch73-233m11.2</fullName>
    </submittedName>
</protein>
<evidence type="ECO:0000256" key="1">
    <source>
        <dbReference type="ARBA" id="ARBA00004496"/>
    </source>
</evidence>
<evidence type="ECO:0000256" key="6">
    <source>
        <dbReference type="ARBA" id="ARBA00022840"/>
    </source>
</evidence>
<feature type="domain" description="NACHT" evidence="7">
    <location>
        <begin position="79"/>
        <end position="243"/>
    </location>
</feature>
<gene>
    <name evidence="8" type="primary">si:ch73-233m11.2</name>
</gene>
<dbReference type="Pfam" id="PF13516">
    <property type="entry name" value="LRR_6"/>
    <property type="match status" value="1"/>
</dbReference>
<dbReference type="PANTHER" id="PTHR45690">
    <property type="entry name" value="NACHT, LRR AND PYD DOMAINS-CONTAINING PROTEIN 12"/>
    <property type="match status" value="1"/>
</dbReference>
<dbReference type="Pfam" id="PF05729">
    <property type="entry name" value="NACHT"/>
    <property type="match status" value="1"/>
</dbReference>
<dbReference type="InterPro" id="IPR027417">
    <property type="entry name" value="P-loop_NTPase"/>
</dbReference>
<dbReference type="AlphaFoldDB" id="A0A665TAY3"/>
<evidence type="ECO:0000313" key="9">
    <source>
        <dbReference type="Proteomes" id="UP000472264"/>
    </source>
</evidence>
<dbReference type="SUPFAM" id="SSF52540">
    <property type="entry name" value="P-loop containing nucleoside triphosphate hydrolases"/>
    <property type="match status" value="1"/>
</dbReference>
<dbReference type="Ensembl" id="ENSENLT00000003254.1">
    <property type="protein sequence ID" value="ENSENLP00000003072.1"/>
    <property type="gene ID" value="ENSENLG00000001500.1"/>
</dbReference>
<reference evidence="8" key="1">
    <citation type="submission" date="2021-04" db="EMBL/GenBank/DDBJ databases">
        <authorList>
            <consortium name="Wellcome Sanger Institute Data Sharing"/>
        </authorList>
    </citation>
    <scope>NUCLEOTIDE SEQUENCE [LARGE SCALE GENOMIC DNA]</scope>
</reference>
<dbReference type="InterPro" id="IPR050637">
    <property type="entry name" value="NLRP_innate_immun_reg"/>
</dbReference>
<organism evidence="8 9">
    <name type="scientific">Echeneis naucrates</name>
    <name type="common">Live sharksucker</name>
    <dbReference type="NCBI Taxonomy" id="173247"/>
    <lineage>
        <taxon>Eukaryota</taxon>
        <taxon>Metazoa</taxon>
        <taxon>Chordata</taxon>
        <taxon>Craniata</taxon>
        <taxon>Vertebrata</taxon>
        <taxon>Euteleostomi</taxon>
        <taxon>Actinopterygii</taxon>
        <taxon>Neopterygii</taxon>
        <taxon>Teleostei</taxon>
        <taxon>Neoteleostei</taxon>
        <taxon>Acanthomorphata</taxon>
        <taxon>Carangaria</taxon>
        <taxon>Carangiformes</taxon>
        <taxon>Echeneidae</taxon>
        <taxon>Echeneis</taxon>
    </lineage>
</organism>
<keyword evidence="9" id="KW-1185">Reference proteome</keyword>
<comment type="subcellular location">
    <subcellularLocation>
        <location evidence="1">Cytoplasm</location>
    </subcellularLocation>
</comment>
<accession>A0A665TAY3</accession>
<name>A0A665TAY3_ECHNA</name>
<keyword evidence="3" id="KW-0963">Cytoplasm</keyword>
<keyword evidence="4" id="KW-0677">Repeat</keyword>
<dbReference type="InterPro" id="IPR001611">
    <property type="entry name" value="Leu-rich_rpt"/>
</dbReference>
<comment type="similarity">
    <text evidence="2">Belongs to the NLRP family.</text>
</comment>
<dbReference type="InterPro" id="IPR007111">
    <property type="entry name" value="NACHT_NTPase"/>
</dbReference>
<proteinExistence type="inferred from homology"/>
<dbReference type="OMA" id="HGMQEMN"/>
<dbReference type="Proteomes" id="UP000472264">
    <property type="component" value="Chromosome 7"/>
</dbReference>
<dbReference type="GO" id="GO:0005829">
    <property type="term" value="C:cytosol"/>
    <property type="evidence" value="ECO:0007669"/>
    <property type="project" value="UniProtKB-SubCell"/>
</dbReference>
<evidence type="ECO:0000256" key="2">
    <source>
        <dbReference type="ARBA" id="ARBA00008665"/>
    </source>
</evidence>
<dbReference type="Gene3D" id="3.40.50.300">
    <property type="entry name" value="P-loop containing nucleotide triphosphate hydrolases"/>
    <property type="match status" value="1"/>
</dbReference>
<evidence type="ECO:0000313" key="8">
    <source>
        <dbReference type="Ensembl" id="ENSENLP00000003072.1"/>
    </source>
</evidence>
<keyword evidence="5" id="KW-0547">Nucleotide-binding</keyword>
<keyword evidence="6" id="KW-0067">ATP-binding</keyword>